<organism evidence="2 3">
    <name type="scientific">Nonomuraea typhae</name>
    <dbReference type="NCBI Taxonomy" id="2603600"/>
    <lineage>
        <taxon>Bacteria</taxon>
        <taxon>Bacillati</taxon>
        <taxon>Actinomycetota</taxon>
        <taxon>Actinomycetes</taxon>
        <taxon>Streptosporangiales</taxon>
        <taxon>Streptosporangiaceae</taxon>
        <taxon>Nonomuraea</taxon>
    </lineage>
</organism>
<dbReference type="PANTHER" id="PTHR48050">
    <property type="entry name" value="STEROL 3-BETA-GLUCOSYLTRANSFERASE"/>
    <property type="match status" value="1"/>
</dbReference>
<protein>
    <submittedName>
        <fullName evidence="2">Glycosyltransferase</fullName>
    </submittedName>
</protein>
<dbReference type="InterPro" id="IPR050426">
    <property type="entry name" value="Glycosyltransferase_28"/>
</dbReference>
<dbReference type="Gene3D" id="3.40.50.2000">
    <property type="entry name" value="Glycogen Phosphorylase B"/>
    <property type="match status" value="2"/>
</dbReference>
<proteinExistence type="predicted"/>
<comment type="caution">
    <text evidence="2">The sequence shown here is derived from an EMBL/GenBank/DDBJ whole genome shotgun (WGS) entry which is preliminary data.</text>
</comment>
<reference evidence="2 3" key="1">
    <citation type="submission" date="2024-10" db="EMBL/GenBank/DDBJ databases">
        <title>The Natural Products Discovery Center: Release of the First 8490 Sequenced Strains for Exploring Actinobacteria Biosynthetic Diversity.</title>
        <authorList>
            <person name="Kalkreuter E."/>
            <person name="Kautsar S.A."/>
            <person name="Yang D."/>
            <person name="Bader C.D."/>
            <person name="Teijaro C.N."/>
            <person name="Fluegel L."/>
            <person name="Davis C.M."/>
            <person name="Simpson J.R."/>
            <person name="Lauterbach L."/>
            <person name="Steele A.D."/>
            <person name="Gui C."/>
            <person name="Meng S."/>
            <person name="Li G."/>
            <person name="Viehrig K."/>
            <person name="Ye F."/>
            <person name="Su P."/>
            <person name="Kiefer A.F."/>
            <person name="Nichols A."/>
            <person name="Cepeda A.J."/>
            <person name="Yan W."/>
            <person name="Fan B."/>
            <person name="Jiang Y."/>
            <person name="Adhikari A."/>
            <person name="Zheng C.-J."/>
            <person name="Schuster L."/>
            <person name="Cowan T.M."/>
            <person name="Smanski M.J."/>
            <person name="Chevrette M.G."/>
            <person name="De Carvalho L.P.S."/>
            <person name="Shen B."/>
        </authorList>
    </citation>
    <scope>NUCLEOTIDE SEQUENCE [LARGE SCALE GENOMIC DNA]</scope>
    <source>
        <strain evidence="2 3">NPDC050545</strain>
    </source>
</reference>
<dbReference type="PANTHER" id="PTHR48050:SF13">
    <property type="entry name" value="STEROL 3-BETA-GLUCOSYLTRANSFERASE UGT80A2"/>
    <property type="match status" value="1"/>
</dbReference>
<evidence type="ECO:0000259" key="1">
    <source>
        <dbReference type="Pfam" id="PF06722"/>
    </source>
</evidence>
<dbReference type="InterPro" id="IPR002213">
    <property type="entry name" value="UDP_glucos_trans"/>
</dbReference>
<dbReference type="CDD" id="cd03784">
    <property type="entry name" value="GT1_Gtf-like"/>
    <property type="match status" value="1"/>
</dbReference>
<dbReference type="Proteomes" id="UP001612741">
    <property type="component" value="Unassembled WGS sequence"/>
</dbReference>
<sequence>MSKRFLFATWSGGGAVPPVLSVARALRERGHRVRVLSDRSVHDEVAAAGVEPVAWTTAPQGNAADPEADILKDFEARTAMGAFARLRDRIVTGPAADYARDTLAEVRDHPADVIVTDFPLLGVLTAGEAAGIPVVALVTTLYPFATPGAPPFGPGLAPATGPLGRLRDRVLTKLTQMPWQKGLPALNAARRENGLAPLESVMEAFGRVDRALVLSPRVLDYAGRTFPAYVRHAGPRLEDPAWAGELRLPDGDAPLALVGLSSTFMNQTTLLGRIGEALGTLPVRGLMTTGPAVDPASVQAPGNVLVTASAPHGEALRHAAVTITHAGHGTVVKALAAGVPLVSIPLGRDQMEVARRVEAAGAGITVSKTAPAAAIARAVRQVLDEPSYRRAAQRLASGIAAETATDRAVAELEAVTGLGAAAGRG</sequence>
<dbReference type="InterPro" id="IPR010610">
    <property type="entry name" value="EryCIII-like_C"/>
</dbReference>
<accession>A0ABW7YQH9</accession>
<feature type="domain" description="Erythromycin biosynthesis protein CIII-like C-terminal" evidence="1">
    <location>
        <begin position="299"/>
        <end position="414"/>
    </location>
</feature>
<evidence type="ECO:0000313" key="2">
    <source>
        <dbReference type="EMBL" id="MFI6498088.1"/>
    </source>
</evidence>
<name>A0ABW7YQH9_9ACTN</name>
<keyword evidence="3" id="KW-1185">Reference proteome</keyword>
<dbReference type="Pfam" id="PF06722">
    <property type="entry name" value="EryCIII-like_C"/>
    <property type="match status" value="1"/>
</dbReference>
<dbReference type="SUPFAM" id="SSF53756">
    <property type="entry name" value="UDP-Glycosyltransferase/glycogen phosphorylase"/>
    <property type="match status" value="1"/>
</dbReference>
<dbReference type="EMBL" id="JBITGY010000003">
    <property type="protein sequence ID" value="MFI6498088.1"/>
    <property type="molecule type" value="Genomic_DNA"/>
</dbReference>
<dbReference type="RefSeq" id="WP_397081348.1">
    <property type="nucleotide sequence ID" value="NZ_JBITGY010000003.1"/>
</dbReference>
<evidence type="ECO:0000313" key="3">
    <source>
        <dbReference type="Proteomes" id="UP001612741"/>
    </source>
</evidence>
<gene>
    <name evidence="2" type="ORF">ACIBG2_11910</name>
</gene>